<dbReference type="InterPro" id="IPR052336">
    <property type="entry name" value="MlaD_Phospholipid_Transporter"/>
</dbReference>
<evidence type="ECO:0000313" key="5">
    <source>
        <dbReference type="Proteomes" id="UP000035034"/>
    </source>
</evidence>
<dbReference type="Pfam" id="PF11887">
    <property type="entry name" value="Mce4_CUP1"/>
    <property type="match status" value="1"/>
</dbReference>
<dbReference type="InterPro" id="IPR003399">
    <property type="entry name" value="Mce/MlaD"/>
</dbReference>
<evidence type="ECO:0000259" key="2">
    <source>
        <dbReference type="Pfam" id="PF02470"/>
    </source>
</evidence>
<name>H0R665_9ACTN</name>
<comment type="caution">
    <text evidence="4">The sequence shown here is derived from an EMBL/GenBank/DDBJ whole genome shotgun (WGS) entry which is preliminary data.</text>
</comment>
<dbReference type="RefSeq" id="WP_007319901.1">
    <property type="nucleotide sequence ID" value="NZ_BAEH01000120.1"/>
</dbReference>
<dbReference type="PANTHER" id="PTHR33371:SF16">
    <property type="entry name" value="MCE-FAMILY PROTEIN MCE3F"/>
    <property type="match status" value="1"/>
</dbReference>
<dbReference type="eggNOG" id="COG1463">
    <property type="taxonomic scope" value="Bacteria"/>
</dbReference>
<dbReference type="EMBL" id="BAEH01000120">
    <property type="protein sequence ID" value="GAB20566.1"/>
    <property type="molecule type" value="Genomic_DNA"/>
</dbReference>
<feature type="domain" description="Mammalian cell entry C-terminal" evidence="3">
    <location>
        <begin position="122"/>
        <end position="285"/>
    </location>
</feature>
<sequence length="382" mass="40484">MSDFLRTHRNAVSTTALLALLCLGIANLAFGSLGLNPMQRTFRVTIELPLTGGLHESSDVTYRGARIGTVDAIRLSADGVVAEATIDAGNRPPASVRAQVANLSAAGEQYLNLIPTDSSSDLLPDGATIGAERTVTPRNFADVLSRVSQTMEQLDPAKLNHVLAELDRAFAGGAREISTIIDSIDSLVGALYDVLPETRALVTSGRQTLALISSIEPATTRFSDAATALFSRLARSNAELKKLFAITPTGLSETRQVIGENRDELGDLLKTLDIIAIQAQLRTPALRLLAPNLVRGLGAWALVSHHGAFNVAADLLPRPTCEYDNPATAPATSTNPLPLKYMYCTSRNPLVSQRGAQNAPRPPGDDTAGPPPGANLRERVSG</sequence>
<feature type="region of interest" description="Disordered" evidence="1">
    <location>
        <begin position="352"/>
        <end position="382"/>
    </location>
</feature>
<accession>H0R665</accession>
<proteinExistence type="predicted"/>
<feature type="domain" description="Mce/MlaD" evidence="2">
    <location>
        <begin position="41"/>
        <end position="115"/>
    </location>
</feature>
<dbReference type="OrthoDB" id="3606263at2"/>
<dbReference type="InterPro" id="IPR024516">
    <property type="entry name" value="Mce_C"/>
</dbReference>
<evidence type="ECO:0000313" key="4">
    <source>
        <dbReference type="EMBL" id="GAB20566.1"/>
    </source>
</evidence>
<dbReference type="AlphaFoldDB" id="H0R665"/>
<organism evidence="4 5">
    <name type="scientific">Gordonia effusa NBRC 100432</name>
    <dbReference type="NCBI Taxonomy" id="1077974"/>
    <lineage>
        <taxon>Bacteria</taxon>
        <taxon>Bacillati</taxon>
        <taxon>Actinomycetota</taxon>
        <taxon>Actinomycetes</taxon>
        <taxon>Mycobacteriales</taxon>
        <taxon>Gordoniaceae</taxon>
        <taxon>Gordonia</taxon>
    </lineage>
</organism>
<dbReference type="Proteomes" id="UP000035034">
    <property type="component" value="Unassembled WGS sequence"/>
</dbReference>
<dbReference type="GO" id="GO:0005576">
    <property type="term" value="C:extracellular region"/>
    <property type="evidence" value="ECO:0007669"/>
    <property type="project" value="TreeGrafter"/>
</dbReference>
<keyword evidence="5" id="KW-1185">Reference proteome</keyword>
<evidence type="ECO:0000256" key="1">
    <source>
        <dbReference type="SAM" id="MobiDB-lite"/>
    </source>
</evidence>
<dbReference type="Pfam" id="PF02470">
    <property type="entry name" value="MlaD"/>
    <property type="match status" value="1"/>
</dbReference>
<protein>
    <submittedName>
        <fullName evidence="4">Mce family protein</fullName>
    </submittedName>
</protein>
<evidence type="ECO:0000259" key="3">
    <source>
        <dbReference type="Pfam" id="PF11887"/>
    </source>
</evidence>
<dbReference type="STRING" id="1077974.GOEFS_120_00260"/>
<dbReference type="PANTHER" id="PTHR33371">
    <property type="entry name" value="INTERMEMBRANE PHOSPHOLIPID TRANSPORT SYSTEM BINDING PROTEIN MLAD-RELATED"/>
    <property type="match status" value="1"/>
</dbReference>
<gene>
    <name evidence="4" type="ORF">GOEFS_120_00260</name>
</gene>
<reference evidence="4 5" key="1">
    <citation type="submission" date="2011-12" db="EMBL/GenBank/DDBJ databases">
        <title>Whole genome shotgun sequence of Gordonia effusa NBRC 100432.</title>
        <authorList>
            <person name="Yoshida I."/>
            <person name="Takarada H."/>
            <person name="Hosoyama A."/>
            <person name="Tsuchikane K."/>
            <person name="Katsumata H."/>
            <person name="Yamazaki S."/>
            <person name="Fujita N."/>
        </authorList>
    </citation>
    <scope>NUCLEOTIDE SEQUENCE [LARGE SCALE GENOMIC DNA]</scope>
    <source>
        <strain evidence="4 5">NBRC 100432</strain>
    </source>
</reference>